<dbReference type="InterPro" id="IPR003593">
    <property type="entry name" value="AAA+_ATPase"/>
</dbReference>
<reference evidence="5 6" key="1">
    <citation type="journal article" date="2014" name="BMC Genomics">
        <title>Comparison of environmental and isolate Sulfobacillus genomes reveals diverse carbon, sulfur, nitrogen, and hydrogen metabolisms.</title>
        <authorList>
            <person name="Justice N.B."/>
            <person name="Norman A."/>
            <person name="Brown C.T."/>
            <person name="Singh A."/>
            <person name="Thomas B.C."/>
            <person name="Banfield J.F."/>
        </authorList>
    </citation>
    <scope>NUCLEOTIDE SEQUENCE [LARGE SCALE GENOMIC DNA]</scope>
    <source>
        <strain evidence="5">AMDSBA4</strain>
    </source>
</reference>
<dbReference type="PANTHER" id="PTHR24220">
    <property type="entry name" value="IMPORT ATP-BINDING PROTEIN"/>
    <property type="match status" value="1"/>
</dbReference>
<evidence type="ECO:0000313" key="6">
    <source>
        <dbReference type="Proteomes" id="UP000242972"/>
    </source>
</evidence>
<dbReference type="PROSITE" id="PS00211">
    <property type="entry name" value="ABC_TRANSPORTER_1"/>
    <property type="match status" value="1"/>
</dbReference>
<keyword evidence="1" id="KW-0813">Transport</keyword>
<gene>
    <name evidence="5" type="ORF">C7B46_12805</name>
</gene>
<dbReference type="PANTHER" id="PTHR24220:SF86">
    <property type="entry name" value="ABC TRANSPORTER ABCH.1"/>
    <property type="match status" value="1"/>
</dbReference>
<dbReference type="AlphaFoldDB" id="A0A2T2XEE2"/>
<accession>A0A2T2XEE2</accession>
<dbReference type="EMBL" id="PXYW01000032">
    <property type="protein sequence ID" value="PSR32792.1"/>
    <property type="molecule type" value="Genomic_DNA"/>
</dbReference>
<dbReference type="CDD" id="cd03255">
    <property type="entry name" value="ABC_MJ0796_LolCDE_FtsE"/>
    <property type="match status" value="1"/>
</dbReference>
<organism evidence="5 6">
    <name type="scientific">Sulfobacillus benefaciens</name>
    <dbReference type="NCBI Taxonomy" id="453960"/>
    <lineage>
        <taxon>Bacteria</taxon>
        <taxon>Bacillati</taxon>
        <taxon>Bacillota</taxon>
        <taxon>Clostridia</taxon>
        <taxon>Eubacteriales</taxon>
        <taxon>Clostridiales Family XVII. Incertae Sedis</taxon>
        <taxon>Sulfobacillus</taxon>
    </lineage>
</organism>
<dbReference type="Pfam" id="PF00005">
    <property type="entry name" value="ABC_tran"/>
    <property type="match status" value="1"/>
</dbReference>
<evidence type="ECO:0000259" key="4">
    <source>
        <dbReference type="PROSITE" id="PS50893"/>
    </source>
</evidence>
<dbReference type="SUPFAM" id="SSF52540">
    <property type="entry name" value="P-loop containing nucleoside triphosphate hydrolases"/>
    <property type="match status" value="1"/>
</dbReference>
<dbReference type="InterPro" id="IPR003439">
    <property type="entry name" value="ABC_transporter-like_ATP-bd"/>
</dbReference>
<dbReference type="InterPro" id="IPR015854">
    <property type="entry name" value="ABC_transpr_LolD-like"/>
</dbReference>
<feature type="domain" description="ABC transporter" evidence="4">
    <location>
        <begin position="2"/>
        <end position="237"/>
    </location>
</feature>
<dbReference type="InterPro" id="IPR017871">
    <property type="entry name" value="ABC_transporter-like_CS"/>
</dbReference>
<protein>
    <submittedName>
        <fullName evidence="5">Macrolide ABC transporter ATP-binding protein</fullName>
    </submittedName>
</protein>
<evidence type="ECO:0000313" key="5">
    <source>
        <dbReference type="EMBL" id="PSR32792.1"/>
    </source>
</evidence>
<dbReference type="SMART" id="SM00382">
    <property type="entry name" value="AAA"/>
    <property type="match status" value="1"/>
</dbReference>
<dbReference type="GO" id="GO:0098796">
    <property type="term" value="C:membrane protein complex"/>
    <property type="evidence" value="ECO:0007669"/>
    <property type="project" value="UniProtKB-ARBA"/>
</dbReference>
<dbReference type="Proteomes" id="UP000242972">
    <property type="component" value="Unassembled WGS sequence"/>
</dbReference>
<dbReference type="InterPro" id="IPR027417">
    <property type="entry name" value="P-loop_NTPase"/>
</dbReference>
<keyword evidence="2" id="KW-0547">Nucleotide-binding</keyword>
<evidence type="ECO:0000256" key="1">
    <source>
        <dbReference type="ARBA" id="ARBA00022448"/>
    </source>
</evidence>
<name>A0A2T2XEE2_9FIRM</name>
<sequence>MIQTHQLQRNYGRGDATVAGLAGIDLAIHRGEMVALMGPSGSGKSTLMQILGLLDRPTSGNYRLSGSDISTLSGSQQAELRGRRIGFVFQGIHLLPRLSAIQNVELPMVYARFSASERKALARQSLARVGLSHLANRRPTQLSGGQAQRIAIARAVAPGPDLLLADEPTGALDRASGRAVLALFQHLNADLGLTIVLVTHDSFVGRHAQRIVELEDGRIVADHLVEDRIPPEQLMEVDV</sequence>
<comment type="caution">
    <text evidence="5">The sequence shown here is derived from an EMBL/GenBank/DDBJ whole genome shotgun (WGS) entry which is preliminary data.</text>
</comment>
<dbReference type="Gene3D" id="3.40.50.300">
    <property type="entry name" value="P-loop containing nucleotide triphosphate hydrolases"/>
    <property type="match status" value="1"/>
</dbReference>
<proteinExistence type="predicted"/>
<dbReference type="GO" id="GO:0022857">
    <property type="term" value="F:transmembrane transporter activity"/>
    <property type="evidence" value="ECO:0007669"/>
    <property type="project" value="TreeGrafter"/>
</dbReference>
<dbReference type="GO" id="GO:0005524">
    <property type="term" value="F:ATP binding"/>
    <property type="evidence" value="ECO:0007669"/>
    <property type="project" value="UniProtKB-KW"/>
</dbReference>
<dbReference type="GO" id="GO:0016887">
    <property type="term" value="F:ATP hydrolysis activity"/>
    <property type="evidence" value="ECO:0007669"/>
    <property type="project" value="InterPro"/>
</dbReference>
<dbReference type="GO" id="GO:0005886">
    <property type="term" value="C:plasma membrane"/>
    <property type="evidence" value="ECO:0007669"/>
    <property type="project" value="TreeGrafter"/>
</dbReference>
<dbReference type="PROSITE" id="PS50893">
    <property type="entry name" value="ABC_TRANSPORTER_2"/>
    <property type="match status" value="1"/>
</dbReference>
<keyword evidence="3 5" id="KW-0067">ATP-binding</keyword>
<dbReference type="InterPro" id="IPR017911">
    <property type="entry name" value="MacB-like_ATP-bd"/>
</dbReference>
<evidence type="ECO:0000256" key="2">
    <source>
        <dbReference type="ARBA" id="ARBA00022741"/>
    </source>
</evidence>
<dbReference type="FunFam" id="3.40.50.300:FF:000032">
    <property type="entry name" value="Export ABC transporter ATP-binding protein"/>
    <property type="match status" value="1"/>
</dbReference>
<evidence type="ECO:0000256" key="3">
    <source>
        <dbReference type="ARBA" id="ARBA00022840"/>
    </source>
</evidence>